<dbReference type="Proteomes" id="UP000282832">
    <property type="component" value="Unassembled WGS sequence"/>
</dbReference>
<dbReference type="PANTHER" id="PTHR37691">
    <property type="entry name" value="BLR3518 PROTEIN"/>
    <property type="match status" value="1"/>
</dbReference>
<protein>
    <submittedName>
        <fullName evidence="1">Uncharacterized protein</fullName>
    </submittedName>
</protein>
<evidence type="ECO:0000313" key="1">
    <source>
        <dbReference type="EMBL" id="RVU27022.1"/>
    </source>
</evidence>
<organism evidence="1 2">
    <name type="scientific">Sandaracinomonas limnophila</name>
    <dbReference type="NCBI Taxonomy" id="1862386"/>
    <lineage>
        <taxon>Bacteria</taxon>
        <taxon>Pseudomonadati</taxon>
        <taxon>Bacteroidota</taxon>
        <taxon>Cytophagia</taxon>
        <taxon>Cytophagales</taxon>
        <taxon>Flectobacillaceae</taxon>
        <taxon>Sandaracinomonas</taxon>
    </lineage>
</organism>
<dbReference type="PANTHER" id="PTHR37691:SF1">
    <property type="entry name" value="BLR3518 PROTEIN"/>
    <property type="match status" value="1"/>
</dbReference>
<comment type="caution">
    <text evidence="1">The sequence shown here is derived from an EMBL/GenBank/DDBJ whole genome shotgun (WGS) entry which is preliminary data.</text>
</comment>
<proteinExistence type="predicted"/>
<dbReference type="InterPro" id="IPR027396">
    <property type="entry name" value="DsrEFH-like"/>
</dbReference>
<name>A0A437PXP8_9BACT</name>
<dbReference type="InterPro" id="IPR003787">
    <property type="entry name" value="Sulphur_relay_DsrE/F-like"/>
</dbReference>
<dbReference type="OrthoDB" id="678766at2"/>
<dbReference type="RefSeq" id="WP_127802573.1">
    <property type="nucleotide sequence ID" value="NZ_SACY01000001.1"/>
</dbReference>
<dbReference type="EMBL" id="SACY01000001">
    <property type="protein sequence ID" value="RVU27022.1"/>
    <property type="molecule type" value="Genomic_DNA"/>
</dbReference>
<dbReference type="Gene3D" id="3.40.1260.10">
    <property type="entry name" value="DsrEFH-like"/>
    <property type="match status" value="1"/>
</dbReference>
<reference evidence="1 2" key="1">
    <citation type="submission" date="2019-01" db="EMBL/GenBank/DDBJ databases">
        <authorList>
            <person name="Chen W.-M."/>
        </authorList>
    </citation>
    <scope>NUCLEOTIDE SEQUENCE [LARGE SCALE GENOMIC DNA]</scope>
    <source>
        <strain evidence="1 2">FSY-15</strain>
    </source>
</reference>
<sequence>MKRFTYFLLAILFVSFAGFSKPKHRVVVHLNTADTTAWHGVVRNVGNLQTALGVDTQIEVVAHGAGISFLIDSKTTQKAKIEELALSGVKFMACENTIRDRKIDRKTILPIANFVPSGVAEIVLKQEEGWSYLKP</sequence>
<dbReference type="Pfam" id="PF02635">
    <property type="entry name" value="DsrE"/>
    <property type="match status" value="1"/>
</dbReference>
<gene>
    <name evidence="1" type="ORF">EOJ36_03225</name>
</gene>
<dbReference type="AlphaFoldDB" id="A0A437PXP8"/>
<keyword evidence="2" id="KW-1185">Reference proteome</keyword>
<evidence type="ECO:0000313" key="2">
    <source>
        <dbReference type="Proteomes" id="UP000282832"/>
    </source>
</evidence>
<accession>A0A437PXP8</accession>
<dbReference type="SUPFAM" id="SSF75169">
    <property type="entry name" value="DsrEFH-like"/>
    <property type="match status" value="1"/>
</dbReference>